<gene>
    <name evidence="1" type="ORF">PCOR1329_LOCUS10066</name>
</gene>
<name>A0ABN9QDE9_9DINO</name>
<reference evidence="1" key="1">
    <citation type="submission" date="2023-10" db="EMBL/GenBank/DDBJ databases">
        <authorList>
            <person name="Chen Y."/>
            <person name="Shah S."/>
            <person name="Dougan E. K."/>
            <person name="Thang M."/>
            <person name="Chan C."/>
        </authorList>
    </citation>
    <scope>NUCLEOTIDE SEQUENCE [LARGE SCALE GENOMIC DNA]</scope>
</reference>
<proteinExistence type="predicted"/>
<dbReference type="Proteomes" id="UP001189429">
    <property type="component" value="Unassembled WGS sequence"/>
</dbReference>
<dbReference type="EMBL" id="CAUYUJ010002836">
    <property type="protein sequence ID" value="CAK0802607.1"/>
    <property type="molecule type" value="Genomic_DNA"/>
</dbReference>
<protein>
    <submittedName>
        <fullName evidence="1">Uncharacterized protein</fullName>
    </submittedName>
</protein>
<evidence type="ECO:0000313" key="2">
    <source>
        <dbReference type="Proteomes" id="UP001189429"/>
    </source>
</evidence>
<organism evidence="1 2">
    <name type="scientific">Prorocentrum cordatum</name>
    <dbReference type="NCBI Taxonomy" id="2364126"/>
    <lineage>
        <taxon>Eukaryota</taxon>
        <taxon>Sar</taxon>
        <taxon>Alveolata</taxon>
        <taxon>Dinophyceae</taxon>
        <taxon>Prorocentrales</taxon>
        <taxon>Prorocentraceae</taxon>
        <taxon>Prorocentrum</taxon>
    </lineage>
</organism>
<sequence>MPTKMPTAKTALSRCRQLSRSHAGDAPAWSAATAAFATASFQAAAGTSAPKAAQSALSSGTVRELSCSSTCSQSRTSLSTSAFVSPPAAVIFDWSETRSQS</sequence>
<evidence type="ECO:0000313" key="1">
    <source>
        <dbReference type="EMBL" id="CAK0802607.1"/>
    </source>
</evidence>
<keyword evidence="2" id="KW-1185">Reference proteome</keyword>
<accession>A0ABN9QDE9</accession>
<comment type="caution">
    <text evidence="1">The sequence shown here is derived from an EMBL/GenBank/DDBJ whole genome shotgun (WGS) entry which is preliminary data.</text>
</comment>